<evidence type="ECO:0000256" key="1">
    <source>
        <dbReference type="SAM" id="MobiDB-lite"/>
    </source>
</evidence>
<dbReference type="RefSeq" id="XP_011494360.1">
    <property type="nucleotide sequence ID" value="XM_011496058.1"/>
</dbReference>
<organism evidence="2 3">
    <name type="scientific">Ceratosolen solmsi marchali</name>
    <dbReference type="NCBI Taxonomy" id="326594"/>
    <lineage>
        <taxon>Eukaryota</taxon>
        <taxon>Metazoa</taxon>
        <taxon>Ecdysozoa</taxon>
        <taxon>Arthropoda</taxon>
        <taxon>Hexapoda</taxon>
        <taxon>Insecta</taxon>
        <taxon>Pterygota</taxon>
        <taxon>Neoptera</taxon>
        <taxon>Endopterygota</taxon>
        <taxon>Hymenoptera</taxon>
        <taxon>Apocrita</taxon>
        <taxon>Proctotrupomorpha</taxon>
        <taxon>Chalcidoidea</taxon>
        <taxon>Agaonidae</taxon>
        <taxon>Agaoninae</taxon>
        <taxon>Ceratosolen</taxon>
    </lineage>
</organism>
<name>A0AAJ6VJH1_9HYME</name>
<feature type="compositionally biased region" description="Low complexity" evidence="1">
    <location>
        <begin position="147"/>
        <end position="157"/>
    </location>
</feature>
<proteinExistence type="predicted"/>
<dbReference type="Proteomes" id="UP000695007">
    <property type="component" value="Unplaced"/>
</dbReference>
<evidence type="ECO:0000313" key="2">
    <source>
        <dbReference type="Proteomes" id="UP000695007"/>
    </source>
</evidence>
<sequence>MAHNGKSDCPPVDPRPPYDEVNHQVGSINLSIKVPKNVGRLINVDAPNAKDDTACAKVNVIQNKMPPAKSPEQEILLLHATRYIMNVEEMQNTLELELKMPRNYEPYPEPPPFKILFQDNENEKEDSVKDEPEESPKNQNDSEFKSKSNCCANKKNK</sequence>
<feature type="region of interest" description="Disordered" evidence="1">
    <location>
        <begin position="102"/>
        <end position="157"/>
    </location>
</feature>
<keyword evidence="2" id="KW-1185">Reference proteome</keyword>
<evidence type="ECO:0000313" key="3">
    <source>
        <dbReference type="RefSeq" id="XP_011494360.1"/>
    </source>
</evidence>
<accession>A0AAJ6VJH1</accession>
<reference evidence="3" key="1">
    <citation type="submission" date="2025-08" db="UniProtKB">
        <authorList>
            <consortium name="RefSeq"/>
        </authorList>
    </citation>
    <scope>IDENTIFICATION</scope>
</reference>
<feature type="compositionally biased region" description="Basic and acidic residues" evidence="1">
    <location>
        <begin position="125"/>
        <end position="146"/>
    </location>
</feature>
<dbReference type="AlphaFoldDB" id="A0AAJ6VJH1"/>
<gene>
    <name evidence="3" type="primary">LOC105359446</name>
</gene>
<protein>
    <submittedName>
        <fullName evidence="3">Uncharacterized protein LOC105359446</fullName>
    </submittedName>
</protein>
<dbReference type="KEGG" id="csol:105359446"/>
<dbReference type="GeneID" id="105359446"/>